<feature type="short sequence motif" description="HXTX 2" evidence="2">
    <location>
        <begin position="150"/>
        <end position="153"/>
    </location>
</feature>
<comment type="similarity">
    <text evidence="2">Belongs to the 2H phosphoesterase superfamily. ThpR family.</text>
</comment>
<dbReference type="GO" id="GO:0004113">
    <property type="term" value="F:2',3'-cyclic-nucleotide 3'-phosphodiesterase activity"/>
    <property type="evidence" value="ECO:0007669"/>
    <property type="project" value="InterPro"/>
</dbReference>
<dbReference type="PANTHER" id="PTHR35561:SF1">
    <property type="entry name" value="RNA 2',3'-CYCLIC PHOSPHODIESTERASE"/>
    <property type="match status" value="1"/>
</dbReference>
<dbReference type="OrthoDB" id="9787070at2"/>
<keyword evidence="4" id="KW-0436">Ligase</keyword>
<dbReference type="InterPro" id="IPR014051">
    <property type="entry name" value="Phosphoesterase_HXTX"/>
</dbReference>
<dbReference type="GO" id="GO:0008664">
    <property type="term" value="F:RNA 2',3'-cyclic 3'-phosphodiesterase activity"/>
    <property type="evidence" value="ECO:0007669"/>
    <property type="project" value="UniProtKB-EC"/>
</dbReference>
<feature type="short sequence motif" description="HXTX 1" evidence="2">
    <location>
        <begin position="49"/>
        <end position="52"/>
    </location>
</feature>
<comment type="function">
    <text evidence="2">Hydrolyzes RNA 2',3'-cyclic phosphodiester to an RNA 2'-phosphomonoester.</text>
</comment>
<keyword evidence="1 2" id="KW-0378">Hydrolase</keyword>
<dbReference type="SUPFAM" id="SSF55144">
    <property type="entry name" value="LigT-like"/>
    <property type="match status" value="1"/>
</dbReference>
<evidence type="ECO:0000313" key="4">
    <source>
        <dbReference type="EMBL" id="PFG38368.1"/>
    </source>
</evidence>
<feature type="active site" description="Proton acceptor" evidence="2">
    <location>
        <position position="150"/>
    </location>
</feature>
<feature type="active site" description="Proton donor" evidence="2">
    <location>
        <position position="49"/>
    </location>
</feature>
<evidence type="ECO:0000256" key="1">
    <source>
        <dbReference type="ARBA" id="ARBA00022801"/>
    </source>
</evidence>
<gene>
    <name evidence="4" type="ORF">ATJ97_0845</name>
</gene>
<dbReference type="EC" id="3.1.4.58" evidence="2"/>
<proteinExistence type="inferred from homology"/>
<feature type="domain" description="Phosphoesterase HXTX" evidence="3">
    <location>
        <begin position="36"/>
        <end position="92"/>
    </location>
</feature>
<evidence type="ECO:0000259" key="3">
    <source>
        <dbReference type="Pfam" id="PF02834"/>
    </source>
</evidence>
<dbReference type="Pfam" id="PF02834">
    <property type="entry name" value="LigT_PEase"/>
    <property type="match status" value="1"/>
</dbReference>
<reference evidence="4 5" key="1">
    <citation type="submission" date="2017-10" db="EMBL/GenBank/DDBJ databases">
        <title>Sequencing the genomes of 1000 actinobacteria strains.</title>
        <authorList>
            <person name="Klenk H.-P."/>
        </authorList>
    </citation>
    <scope>NUCLEOTIDE SEQUENCE [LARGE SCALE GENOMIC DNA]</scope>
    <source>
        <strain evidence="4 5">DSM 21838</strain>
    </source>
</reference>
<evidence type="ECO:0000256" key="2">
    <source>
        <dbReference type="HAMAP-Rule" id="MF_01940"/>
    </source>
</evidence>
<dbReference type="PANTHER" id="PTHR35561">
    <property type="entry name" value="RNA 2',3'-CYCLIC PHOSPHODIESTERASE"/>
    <property type="match status" value="1"/>
</dbReference>
<comment type="catalytic activity">
    <reaction evidence="2">
        <text>a 3'-end 2',3'-cyclophospho-ribonucleotide-RNA + H2O = a 3'-end 2'-phospho-ribonucleotide-RNA + H(+)</text>
        <dbReference type="Rhea" id="RHEA:11828"/>
        <dbReference type="Rhea" id="RHEA-COMP:10464"/>
        <dbReference type="Rhea" id="RHEA-COMP:17353"/>
        <dbReference type="ChEBI" id="CHEBI:15377"/>
        <dbReference type="ChEBI" id="CHEBI:15378"/>
        <dbReference type="ChEBI" id="CHEBI:83064"/>
        <dbReference type="ChEBI" id="CHEBI:173113"/>
        <dbReference type="EC" id="3.1.4.58"/>
    </reaction>
</comment>
<keyword evidence="5" id="KW-1185">Reference proteome</keyword>
<dbReference type="InterPro" id="IPR004175">
    <property type="entry name" value="RNA_CPDase"/>
</dbReference>
<dbReference type="Proteomes" id="UP000222106">
    <property type="component" value="Unassembled WGS sequence"/>
</dbReference>
<dbReference type="HAMAP" id="MF_01940">
    <property type="entry name" value="RNA_CPDase"/>
    <property type="match status" value="1"/>
</dbReference>
<protein>
    <recommendedName>
        <fullName evidence="2">RNA 2',3'-cyclic phosphodiesterase</fullName>
        <shortName evidence="2">RNA 2',3'-CPDase</shortName>
        <ecNumber evidence="2">3.1.4.58</ecNumber>
    </recommendedName>
</protein>
<evidence type="ECO:0000313" key="5">
    <source>
        <dbReference type="Proteomes" id="UP000222106"/>
    </source>
</evidence>
<dbReference type="RefSeq" id="WP_098482653.1">
    <property type="nucleotide sequence ID" value="NZ_PDJI01000004.1"/>
</dbReference>
<dbReference type="GO" id="GO:0016874">
    <property type="term" value="F:ligase activity"/>
    <property type="evidence" value="ECO:0007669"/>
    <property type="project" value="UniProtKB-KW"/>
</dbReference>
<organism evidence="4 5">
    <name type="scientific">Georgenia soli</name>
    <dbReference type="NCBI Taxonomy" id="638953"/>
    <lineage>
        <taxon>Bacteria</taxon>
        <taxon>Bacillati</taxon>
        <taxon>Actinomycetota</taxon>
        <taxon>Actinomycetes</taxon>
        <taxon>Micrococcales</taxon>
        <taxon>Bogoriellaceae</taxon>
        <taxon>Georgenia</taxon>
    </lineage>
</organism>
<dbReference type="InterPro" id="IPR009097">
    <property type="entry name" value="Cyclic_Pdiesterase"/>
</dbReference>
<name>A0A2A9EHK6_9MICO</name>
<dbReference type="EMBL" id="PDJI01000004">
    <property type="protein sequence ID" value="PFG38368.1"/>
    <property type="molecule type" value="Genomic_DNA"/>
</dbReference>
<dbReference type="Gene3D" id="3.90.1140.10">
    <property type="entry name" value="Cyclic phosphodiesterase"/>
    <property type="match status" value="1"/>
</dbReference>
<sequence>MRLFVSLPLPPDVQEHLDLAVRSVTALDPVPAPRSGRPTLRWVPEEQRHITLAFFGEVPDGAVDDLTTDLRAVTAGFPPLRLQLRGAGVFSRQTLWVGVHEEVRAGGGRWLWDEAGGEGQGGRLVELMAACEDAGARYASFERRDRRRAHVTIARSRNRRPDDGDLSARAHALSVYAGPPWTATHARLQVSHLGAGRSGTPLHESLADLALAAG</sequence>
<comment type="caution">
    <text evidence="4">The sequence shown here is derived from an EMBL/GenBank/DDBJ whole genome shotgun (WGS) entry which is preliminary data.</text>
</comment>
<accession>A0A2A9EHK6</accession>
<dbReference type="AlphaFoldDB" id="A0A2A9EHK6"/>